<name>A0A0A8YVK6_ARUDO</name>
<evidence type="ECO:0000256" key="1">
    <source>
        <dbReference type="SAM" id="MobiDB-lite"/>
    </source>
</evidence>
<sequence>MAKIRRGELLQAAKIKAATAERGTRQRTTDQQFPAKKSPYGADEQQNNSDGGISGSIQSI</sequence>
<evidence type="ECO:0000313" key="2">
    <source>
        <dbReference type="EMBL" id="JAD30601.1"/>
    </source>
</evidence>
<feature type="compositionally biased region" description="Low complexity" evidence="1">
    <location>
        <begin position="45"/>
        <end position="60"/>
    </location>
</feature>
<dbReference type="AlphaFoldDB" id="A0A0A8YVK6"/>
<accession>A0A0A8YVK6</accession>
<reference evidence="2" key="2">
    <citation type="journal article" date="2015" name="Data Brief">
        <title>Shoot transcriptome of the giant reed, Arundo donax.</title>
        <authorList>
            <person name="Barrero R.A."/>
            <person name="Guerrero F.D."/>
            <person name="Moolhuijzen P."/>
            <person name="Goolsby J.A."/>
            <person name="Tidwell J."/>
            <person name="Bellgard S.E."/>
            <person name="Bellgard M.I."/>
        </authorList>
    </citation>
    <scope>NUCLEOTIDE SEQUENCE</scope>
    <source>
        <tissue evidence="2">Shoot tissue taken approximately 20 cm above the soil surface</tissue>
    </source>
</reference>
<dbReference type="EMBL" id="GBRH01267294">
    <property type="protein sequence ID" value="JAD30601.1"/>
    <property type="molecule type" value="Transcribed_RNA"/>
</dbReference>
<protein>
    <submittedName>
        <fullName evidence="2">Uncharacterized protein</fullName>
    </submittedName>
</protein>
<feature type="region of interest" description="Disordered" evidence="1">
    <location>
        <begin position="17"/>
        <end position="60"/>
    </location>
</feature>
<organism evidence="2">
    <name type="scientific">Arundo donax</name>
    <name type="common">Giant reed</name>
    <name type="synonym">Donax arundinaceus</name>
    <dbReference type="NCBI Taxonomy" id="35708"/>
    <lineage>
        <taxon>Eukaryota</taxon>
        <taxon>Viridiplantae</taxon>
        <taxon>Streptophyta</taxon>
        <taxon>Embryophyta</taxon>
        <taxon>Tracheophyta</taxon>
        <taxon>Spermatophyta</taxon>
        <taxon>Magnoliopsida</taxon>
        <taxon>Liliopsida</taxon>
        <taxon>Poales</taxon>
        <taxon>Poaceae</taxon>
        <taxon>PACMAD clade</taxon>
        <taxon>Arundinoideae</taxon>
        <taxon>Arundineae</taxon>
        <taxon>Arundo</taxon>
    </lineage>
</organism>
<reference evidence="2" key="1">
    <citation type="submission" date="2014-09" db="EMBL/GenBank/DDBJ databases">
        <authorList>
            <person name="Magalhaes I.L.F."/>
            <person name="Oliveira U."/>
            <person name="Santos F.R."/>
            <person name="Vidigal T.H.D.A."/>
            <person name="Brescovit A.D."/>
            <person name="Santos A.J."/>
        </authorList>
    </citation>
    <scope>NUCLEOTIDE SEQUENCE</scope>
    <source>
        <tissue evidence="2">Shoot tissue taken approximately 20 cm above the soil surface</tissue>
    </source>
</reference>
<proteinExistence type="predicted"/>